<sequence length="215" mass="24268">MKILTKALSFALCVFCISAKPRPLSANKKGGSREKIITISYLLDGNGFQNQDASNDSKVKHWLQDVHKEAQTLLKQQTKAEIKFEIINISLTDNELTKNLLSWTSAGSCGSESLMHAGMVLGEVKLQSTYWPLRPHVICVLTKLKLYQDDLINLLGYAMHKTLCITTVPMLLTYNLENVKETGNLLSELVINSDCNNRRMFDDQYAKRLSRPKSF</sequence>
<protein>
    <submittedName>
        <fullName evidence="2">Putative lipocalin</fullName>
    </submittedName>
</protein>
<evidence type="ECO:0000256" key="1">
    <source>
        <dbReference type="SAM" id="SignalP"/>
    </source>
</evidence>
<feature type="signal peptide" evidence="1">
    <location>
        <begin position="1"/>
        <end position="19"/>
    </location>
</feature>
<dbReference type="EMBL" id="GIFC01014319">
    <property type="protein sequence ID" value="MXU96402.1"/>
    <property type="molecule type" value="Transcribed_RNA"/>
</dbReference>
<evidence type="ECO:0000313" key="2">
    <source>
        <dbReference type="EMBL" id="MXU96402.1"/>
    </source>
</evidence>
<name>A0A6B0V3D0_IXORI</name>
<dbReference type="AlphaFoldDB" id="A0A6B0V3D0"/>
<feature type="chain" id="PRO_5025501457" evidence="1">
    <location>
        <begin position="20"/>
        <end position="215"/>
    </location>
</feature>
<reference evidence="2" key="1">
    <citation type="submission" date="2019-12" db="EMBL/GenBank/DDBJ databases">
        <title>An insight into the sialome of adult female Ixodes ricinus ticks feeding for 6 days.</title>
        <authorList>
            <person name="Perner J."/>
            <person name="Ribeiro J.M.C."/>
        </authorList>
    </citation>
    <scope>NUCLEOTIDE SEQUENCE</scope>
    <source>
        <strain evidence="2">Semi-engorged</strain>
        <tissue evidence="2">Salivary glands</tissue>
    </source>
</reference>
<proteinExistence type="predicted"/>
<keyword evidence="1" id="KW-0732">Signal</keyword>
<organism evidence="2">
    <name type="scientific">Ixodes ricinus</name>
    <name type="common">Common tick</name>
    <name type="synonym">Acarus ricinus</name>
    <dbReference type="NCBI Taxonomy" id="34613"/>
    <lineage>
        <taxon>Eukaryota</taxon>
        <taxon>Metazoa</taxon>
        <taxon>Ecdysozoa</taxon>
        <taxon>Arthropoda</taxon>
        <taxon>Chelicerata</taxon>
        <taxon>Arachnida</taxon>
        <taxon>Acari</taxon>
        <taxon>Parasitiformes</taxon>
        <taxon>Ixodida</taxon>
        <taxon>Ixodoidea</taxon>
        <taxon>Ixodidae</taxon>
        <taxon>Ixodinae</taxon>
        <taxon>Ixodes</taxon>
    </lineage>
</organism>
<accession>A0A6B0V3D0</accession>